<gene>
    <name evidence="1" type="ORF">FP2506_00545</name>
</gene>
<comment type="caution">
    <text evidence="1">The sequence shown here is derived from an EMBL/GenBank/DDBJ whole genome shotgun (WGS) entry which is preliminary data.</text>
</comment>
<name>Q0FXC4_9HYPH</name>
<evidence type="ECO:0000313" key="1">
    <source>
        <dbReference type="EMBL" id="EAU39645.1"/>
    </source>
</evidence>
<sequence>MDRRQPADDALNDGPDFGKFDGLVLTDGLTGKIG</sequence>
<dbReference type="AlphaFoldDB" id="Q0FXC4"/>
<reference evidence="1 2" key="1">
    <citation type="journal article" date="2010" name="J. Bacteriol.">
        <title>Genome sequence of Fulvimarina pelagi HTCC2506T, a Mn(II)-oxidizing alphaproteobacterium possessing an aerobic anoxygenic photosynthetic gene cluster and Xanthorhodopsin.</title>
        <authorList>
            <person name="Kang I."/>
            <person name="Oh H.M."/>
            <person name="Lim S.I."/>
            <person name="Ferriera S."/>
            <person name="Giovannoni S.J."/>
            <person name="Cho J.C."/>
        </authorList>
    </citation>
    <scope>NUCLEOTIDE SEQUENCE [LARGE SCALE GENOMIC DNA]</scope>
    <source>
        <strain evidence="1 2">HTCC2506</strain>
    </source>
</reference>
<protein>
    <submittedName>
        <fullName evidence="1">Uncharacterized protein</fullName>
    </submittedName>
</protein>
<dbReference type="EMBL" id="AATP01000016">
    <property type="protein sequence ID" value="EAU39645.1"/>
    <property type="molecule type" value="Genomic_DNA"/>
</dbReference>
<organism evidence="1 2">
    <name type="scientific">Fulvimarina pelagi HTCC2506</name>
    <dbReference type="NCBI Taxonomy" id="314231"/>
    <lineage>
        <taxon>Bacteria</taxon>
        <taxon>Pseudomonadati</taxon>
        <taxon>Pseudomonadota</taxon>
        <taxon>Alphaproteobacteria</taxon>
        <taxon>Hyphomicrobiales</taxon>
        <taxon>Aurantimonadaceae</taxon>
        <taxon>Fulvimarina</taxon>
    </lineage>
</organism>
<proteinExistence type="predicted"/>
<accession>Q0FXC4</accession>
<keyword evidence="2" id="KW-1185">Reference proteome</keyword>
<dbReference type="Proteomes" id="UP000004310">
    <property type="component" value="Unassembled WGS sequence"/>
</dbReference>
<evidence type="ECO:0000313" key="2">
    <source>
        <dbReference type="Proteomes" id="UP000004310"/>
    </source>
</evidence>
<dbReference type="HOGENOM" id="CLU_3373923_0_0_5"/>